<evidence type="ECO:0000256" key="1">
    <source>
        <dbReference type="SAM" id="MobiDB-lite"/>
    </source>
</evidence>
<name>A0A1N7SPY2_9BURK</name>
<dbReference type="Proteomes" id="UP000195569">
    <property type="component" value="Unassembled WGS sequence"/>
</dbReference>
<organism evidence="2 3">
    <name type="scientific">Paraburkholderia piptadeniae</name>
    <dbReference type="NCBI Taxonomy" id="1701573"/>
    <lineage>
        <taxon>Bacteria</taxon>
        <taxon>Pseudomonadati</taxon>
        <taxon>Pseudomonadota</taxon>
        <taxon>Betaproteobacteria</taxon>
        <taxon>Burkholderiales</taxon>
        <taxon>Burkholderiaceae</taxon>
        <taxon>Paraburkholderia</taxon>
    </lineage>
</organism>
<comment type="caution">
    <text evidence="2">The sequence shown here is derived from an EMBL/GenBank/DDBJ whole genome shotgun (WGS) entry which is preliminary data.</text>
</comment>
<sequence length="101" mass="10724">MTAPLQTISSEPSGYASTKQGKALAHRTTVPDVTVESRALARSTSDDVSFNASPGIPNAGRVNADIEQAVVAETSSGKCRGPDLQWDYRPRSHKASNRIAL</sequence>
<proteinExistence type="predicted"/>
<keyword evidence="3" id="KW-1185">Reference proteome</keyword>
<accession>A0A1N7SPY2</accession>
<evidence type="ECO:0000313" key="3">
    <source>
        <dbReference type="Proteomes" id="UP000195569"/>
    </source>
</evidence>
<dbReference type="EMBL" id="CYGY02000068">
    <property type="protein sequence ID" value="SIT49396.1"/>
    <property type="molecule type" value="Genomic_DNA"/>
</dbReference>
<evidence type="ECO:0000313" key="2">
    <source>
        <dbReference type="EMBL" id="SIT49396.1"/>
    </source>
</evidence>
<dbReference type="AlphaFoldDB" id="A0A1N7SPY2"/>
<protein>
    <submittedName>
        <fullName evidence="2">Uncharacterized protein</fullName>
    </submittedName>
</protein>
<feature type="region of interest" description="Disordered" evidence="1">
    <location>
        <begin position="1"/>
        <end position="30"/>
    </location>
</feature>
<feature type="compositionally biased region" description="Polar residues" evidence="1">
    <location>
        <begin position="1"/>
        <end position="20"/>
    </location>
</feature>
<reference evidence="2" key="1">
    <citation type="submission" date="2016-12" db="EMBL/GenBank/DDBJ databases">
        <authorList>
            <person name="Moulin L."/>
        </authorList>
    </citation>
    <scope>NUCLEOTIDE SEQUENCE [LARGE SCALE GENOMIC DNA]</scope>
    <source>
        <strain evidence="2">STM 7183</strain>
    </source>
</reference>
<feature type="region of interest" description="Disordered" evidence="1">
    <location>
        <begin position="73"/>
        <end position="101"/>
    </location>
</feature>
<feature type="compositionally biased region" description="Basic residues" evidence="1">
    <location>
        <begin position="91"/>
        <end position="101"/>
    </location>
</feature>
<gene>
    <name evidence="2" type="ORF">BN2476_680116</name>
</gene>